<keyword evidence="1" id="KW-1133">Transmembrane helix</keyword>
<dbReference type="InterPro" id="IPR036927">
    <property type="entry name" value="Cyt_c_oxase-like_su1_sf"/>
</dbReference>
<feature type="transmembrane region" description="Helical" evidence="1">
    <location>
        <begin position="377"/>
        <end position="399"/>
    </location>
</feature>
<dbReference type="GO" id="GO:0004129">
    <property type="term" value="F:cytochrome-c oxidase activity"/>
    <property type="evidence" value="ECO:0007669"/>
    <property type="project" value="InterPro"/>
</dbReference>
<proteinExistence type="predicted"/>
<name>G7VIA4_9CREN</name>
<reference evidence="3 4" key="1">
    <citation type="journal article" date="2012" name="J. Bacteriol.">
        <title>Complete genome sequence of strain 1860, a crenarchaeon of the genus pyrobaculum able to grow with various electron acceptors.</title>
        <authorList>
            <person name="Mardanov A.V."/>
            <person name="Gumerov V.M."/>
            <person name="Slobodkina G.B."/>
            <person name="Beletsky A.V."/>
            <person name="Bonch-Osmolovskaya E.A."/>
            <person name="Ravin N.V."/>
            <person name="Skryabin K.G."/>
        </authorList>
    </citation>
    <scope>NUCLEOTIDE SEQUENCE [LARGE SCALE GENOMIC DNA]</scope>
    <source>
        <strain evidence="3 4">1860</strain>
    </source>
</reference>
<feature type="transmembrane region" description="Helical" evidence="1">
    <location>
        <begin position="690"/>
        <end position="712"/>
    </location>
</feature>
<evidence type="ECO:0000256" key="1">
    <source>
        <dbReference type="SAM" id="Phobius"/>
    </source>
</evidence>
<feature type="transmembrane region" description="Helical" evidence="1">
    <location>
        <begin position="553"/>
        <end position="577"/>
    </location>
</feature>
<dbReference type="GO" id="GO:0009060">
    <property type="term" value="P:aerobic respiration"/>
    <property type="evidence" value="ECO:0007669"/>
    <property type="project" value="InterPro"/>
</dbReference>
<feature type="transmembrane region" description="Helical" evidence="1">
    <location>
        <begin position="172"/>
        <end position="189"/>
    </location>
</feature>
<feature type="transmembrane region" description="Helical" evidence="1">
    <location>
        <begin position="307"/>
        <end position="328"/>
    </location>
</feature>
<organism evidence="3 4">
    <name type="scientific">Pyrobaculum ferrireducens</name>
    <dbReference type="NCBI Taxonomy" id="1104324"/>
    <lineage>
        <taxon>Archaea</taxon>
        <taxon>Thermoproteota</taxon>
        <taxon>Thermoprotei</taxon>
        <taxon>Thermoproteales</taxon>
        <taxon>Thermoproteaceae</taxon>
        <taxon>Pyrobaculum</taxon>
    </lineage>
</organism>
<feature type="transmembrane region" description="Helical" evidence="1">
    <location>
        <begin position="602"/>
        <end position="625"/>
    </location>
</feature>
<feature type="transmembrane region" description="Helical" evidence="1">
    <location>
        <begin position="491"/>
        <end position="508"/>
    </location>
</feature>
<dbReference type="SUPFAM" id="SSF81442">
    <property type="entry name" value="Cytochrome c oxidase subunit I-like"/>
    <property type="match status" value="1"/>
</dbReference>
<dbReference type="AlphaFoldDB" id="G7VIA4"/>
<dbReference type="Proteomes" id="UP000005867">
    <property type="component" value="Chromosome"/>
</dbReference>
<dbReference type="GO" id="GO:0020037">
    <property type="term" value="F:heme binding"/>
    <property type="evidence" value="ECO:0007669"/>
    <property type="project" value="InterPro"/>
</dbReference>
<keyword evidence="4" id="KW-1185">Reference proteome</keyword>
<dbReference type="KEGG" id="pyr:P186_0748"/>
<dbReference type="PANTHER" id="PTHR10422">
    <property type="entry name" value="CYTOCHROME C OXIDASE SUBUNIT 1"/>
    <property type="match status" value="1"/>
</dbReference>
<dbReference type="BioCyc" id="PSP1104324:GJSN-734-MONOMER"/>
<dbReference type="HOGENOM" id="CLU_021582_0_0_2"/>
<feature type="domain" description="Nitric oxide reductase subunit B cytochrome c-like" evidence="2">
    <location>
        <begin position="35"/>
        <end position="186"/>
    </location>
</feature>
<dbReference type="GeneID" id="11595011"/>
<protein>
    <submittedName>
        <fullName evidence="3">Nitric oxide reductase, cytochrome b subunit</fullName>
    </submittedName>
</protein>
<dbReference type="InterPro" id="IPR054309">
    <property type="entry name" value="NorB_cytochrome_c-like"/>
</dbReference>
<feature type="transmembrane region" description="Helical" evidence="1">
    <location>
        <begin position="6"/>
        <end position="29"/>
    </location>
</feature>
<dbReference type="eggNOG" id="arCOG04703">
    <property type="taxonomic scope" value="Archaea"/>
</dbReference>
<dbReference type="Gene3D" id="1.20.210.10">
    <property type="entry name" value="Cytochrome c oxidase-like, subunit I domain"/>
    <property type="match status" value="1"/>
</dbReference>
<dbReference type="InterPro" id="IPR000883">
    <property type="entry name" value="Cyt_C_Oxase_1"/>
</dbReference>
<dbReference type="RefSeq" id="WP_014288024.1">
    <property type="nucleotide sequence ID" value="NC_016645.1"/>
</dbReference>
<accession>G7VIA4</accession>
<dbReference type="Pfam" id="PF00115">
    <property type="entry name" value="COX1"/>
    <property type="match status" value="1"/>
</dbReference>
<keyword evidence="1" id="KW-0472">Membrane</keyword>
<feature type="transmembrane region" description="Helical" evidence="1">
    <location>
        <begin position="459"/>
        <end position="479"/>
    </location>
</feature>
<gene>
    <name evidence="3" type="ORF">P186_0748</name>
</gene>
<feature type="transmembrane region" description="Helical" evidence="1">
    <location>
        <begin position="411"/>
        <end position="439"/>
    </location>
</feature>
<feature type="transmembrane region" description="Helical" evidence="1">
    <location>
        <begin position="335"/>
        <end position="357"/>
    </location>
</feature>
<feature type="transmembrane region" description="Helical" evidence="1">
    <location>
        <begin position="209"/>
        <end position="231"/>
    </location>
</feature>
<dbReference type="EMBL" id="CP003098">
    <property type="protein sequence ID" value="AET32196.1"/>
    <property type="molecule type" value="Genomic_DNA"/>
</dbReference>
<keyword evidence="1" id="KW-0812">Transmembrane</keyword>
<evidence type="ECO:0000259" key="2">
    <source>
        <dbReference type="Pfam" id="PF22085"/>
    </source>
</evidence>
<feature type="transmembrane region" description="Helical" evidence="1">
    <location>
        <begin position="632"/>
        <end position="653"/>
    </location>
</feature>
<evidence type="ECO:0000313" key="4">
    <source>
        <dbReference type="Proteomes" id="UP000005867"/>
    </source>
</evidence>
<sequence length="722" mass="79222">MKNGWTYLVLAATVLVYVVYIAMAVWTFYNLPPIPERVVTKSGQLLFTAQDVIEGKVLAQRYGLLDYGSFLGFGGYFGIDYTAYTMKFYVDKIGQLRGTTLAPEIKRLMTPELSARASSLFSPAAGTAVVSDEFGAAYRQAVEFYRQLFGPRAEEIGLKPNLITDPEHVRKIVSFFTWGVMAAMANYTNGFPYMPGILGPNVHVTVSTWVTFFVLLLVIMPLAGWIIIKFIDYWREPRITVELPPPTAEQRLALLGFVLAVLGLSIQGLLGGYLMHKYTEPSSLYGISGINNILPFNVARALHYNLAILWIAVSWVSFALFVLPYLGVKLSRGKVLAILGAGAFTALGILLGIWSSYLQLLPDPLWFIVGSQGRPVISQGTLWLLLIAALLSYLSITVWRASKTSPEPIQPLVKILSIALAGTAFGAFMGALPVATPWWHFTIDEYFRWIIIHSFVEGFWPAIVIPILLILLVIAGMVPPKMAVAAAGLDATLEIVTGMIGTAHHYYWGGQPTLWMYVGAVMSTLEVLPIGFLIAYALVLWKRGEYKTELQKTLLTFVLVAAFGGAVGVVAFGAGLINMPVVNYYTHGSQATMVHAHLAMPLAYGAPTMLMWTVAFALAGAFGAAQLRRLRLAVVVMAAGFYLQVLLSLMLLMTNQFAATQQLGYWASKAIFAPDGTPAFWMRPDIHTYVWLRMIGDVVAGAGIAVFLLCMIRGLPKALKPQ</sequence>
<dbReference type="GO" id="GO:0016020">
    <property type="term" value="C:membrane"/>
    <property type="evidence" value="ECO:0007669"/>
    <property type="project" value="InterPro"/>
</dbReference>
<feature type="transmembrane region" description="Helical" evidence="1">
    <location>
        <begin position="252"/>
        <end position="275"/>
    </location>
</feature>
<dbReference type="STRING" id="1104324.P186_0748"/>
<dbReference type="Pfam" id="PF22085">
    <property type="entry name" value="NorB_cytochrome_c-like"/>
    <property type="match status" value="1"/>
</dbReference>
<dbReference type="OrthoDB" id="234602at2157"/>
<dbReference type="PANTHER" id="PTHR10422:SF38">
    <property type="entry name" value="CYTOCHROME B SUBUNIT OF NITRIC OXIDE REDUCTASE"/>
    <property type="match status" value="1"/>
</dbReference>
<feature type="transmembrane region" description="Helical" evidence="1">
    <location>
        <begin position="514"/>
        <end position="541"/>
    </location>
</feature>
<evidence type="ECO:0000313" key="3">
    <source>
        <dbReference type="EMBL" id="AET32196.1"/>
    </source>
</evidence>